<accession>W9XRE1</accession>
<name>W9XRE1_9EURO</name>
<organism evidence="4 5">
    <name type="scientific">Capronia epimyces CBS 606.96</name>
    <dbReference type="NCBI Taxonomy" id="1182542"/>
    <lineage>
        <taxon>Eukaryota</taxon>
        <taxon>Fungi</taxon>
        <taxon>Dikarya</taxon>
        <taxon>Ascomycota</taxon>
        <taxon>Pezizomycotina</taxon>
        <taxon>Eurotiomycetes</taxon>
        <taxon>Chaetothyriomycetidae</taxon>
        <taxon>Chaetothyriales</taxon>
        <taxon>Herpotrichiellaceae</taxon>
        <taxon>Capronia</taxon>
    </lineage>
</organism>
<feature type="region of interest" description="Disordered" evidence="2">
    <location>
        <begin position="568"/>
        <end position="594"/>
    </location>
</feature>
<dbReference type="GeneID" id="19170721"/>
<dbReference type="GO" id="GO:0003677">
    <property type="term" value="F:DNA binding"/>
    <property type="evidence" value="ECO:0007669"/>
    <property type="project" value="InterPro"/>
</dbReference>
<gene>
    <name evidence="4" type="ORF">A1O3_06613</name>
</gene>
<protein>
    <recommendedName>
        <fullName evidence="3">Xylanolytic transcriptional activator regulatory domain-containing protein</fullName>
    </recommendedName>
</protein>
<dbReference type="CDD" id="cd12148">
    <property type="entry name" value="fungal_TF_MHR"/>
    <property type="match status" value="1"/>
</dbReference>
<dbReference type="STRING" id="1182542.W9XRE1"/>
<reference evidence="4 5" key="1">
    <citation type="submission" date="2013-03" db="EMBL/GenBank/DDBJ databases">
        <title>The Genome Sequence of Capronia epimyces CBS 606.96.</title>
        <authorList>
            <consortium name="The Broad Institute Genomics Platform"/>
            <person name="Cuomo C."/>
            <person name="de Hoog S."/>
            <person name="Gorbushina A."/>
            <person name="Walker B."/>
            <person name="Young S.K."/>
            <person name="Zeng Q."/>
            <person name="Gargeya S."/>
            <person name="Fitzgerald M."/>
            <person name="Haas B."/>
            <person name="Abouelleil A."/>
            <person name="Allen A.W."/>
            <person name="Alvarado L."/>
            <person name="Arachchi H.M."/>
            <person name="Berlin A.M."/>
            <person name="Chapman S.B."/>
            <person name="Gainer-Dewar J."/>
            <person name="Goldberg J."/>
            <person name="Griggs A."/>
            <person name="Gujja S."/>
            <person name="Hansen M."/>
            <person name="Howarth C."/>
            <person name="Imamovic A."/>
            <person name="Ireland A."/>
            <person name="Larimer J."/>
            <person name="McCowan C."/>
            <person name="Murphy C."/>
            <person name="Pearson M."/>
            <person name="Poon T.W."/>
            <person name="Priest M."/>
            <person name="Roberts A."/>
            <person name="Saif S."/>
            <person name="Shea T."/>
            <person name="Sisk P."/>
            <person name="Sykes S."/>
            <person name="Wortman J."/>
            <person name="Nusbaum C."/>
            <person name="Birren B."/>
        </authorList>
    </citation>
    <scope>NUCLEOTIDE SEQUENCE [LARGE SCALE GENOMIC DNA]</scope>
    <source>
        <strain evidence="4 5">CBS 606.96</strain>
    </source>
</reference>
<sequence>MDSTPIRPTEVGSLAASDPNESEFLGSSSGVFFINTVFRTFGKIPVDSNQSGQDDDNVQEPEIVKDYFFDSEISSIRNDHDFRRPWSSQRAPASTTIYGIDDQGMGVSPPKELAREMIQVYFRTWHPLFPFLHGPSFLDDMERLYTDQFHVETVRQTSFRQSLCRMAIYQCVFNISALGTTTDRNFLPPQCRIDANATLLSWAGYIATAHDLLSLQALLAMQLYFLSKMFLRDAAAVGGLLFKTLVAAGFHRCPFRSAQLSAYHCDMRKRVFWSAYAIDRYLSQALGMPFIMSESDIDICPPGTAELHRPVRTRHTEVSSPEEVLAHLPLDHPTLGTTKAQDVLTRTSVDPVSPLESEPGRHPRQLGQEIVNNFVACSRLTSQTLSLFHKAIRNRVISRDKVLDLTSEVHAWWNALPNDLQEDQIVPSGQPKPTLAPFFKFLYHHSVILINRPFLSLPATSPDFRSSLQTCINSSRAILRSVQDHVKQKDFLPWPGLLAGVWTAGLVLALACKLRLYPLLKTYLDLDVCLSLLQDMGTRWANARRCHASINMLLDALKSQAEGVPSPTTNFFSTSASKDLPTQPSSISQNIDVAYGDERAPKRQRYTSRPNNQDHLLPSLTASARMMGSDTYHTHHYHHGSFANEAQPDLTNGSERFQDYTGPSFDIDIEQFNNLDRTQIIPLPVTEGNLSDTSGVFGNLSWDFLANGRAA</sequence>
<dbReference type="GO" id="GO:0008270">
    <property type="term" value="F:zinc ion binding"/>
    <property type="evidence" value="ECO:0007669"/>
    <property type="project" value="InterPro"/>
</dbReference>
<dbReference type="GO" id="GO:0006351">
    <property type="term" value="P:DNA-templated transcription"/>
    <property type="evidence" value="ECO:0007669"/>
    <property type="project" value="InterPro"/>
</dbReference>
<comment type="caution">
    <text evidence="4">The sequence shown here is derived from an EMBL/GenBank/DDBJ whole genome shotgun (WGS) entry which is preliminary data.</text>
</comment>
<dbReference type="InterPro" id="IPR050987">
    <property type="entry name" value="AtrR-like"/>
</dbReference>
<evidence type="ECO:0000259" key="3">
    <source>
        <dbReference type="SMART" id="SM00906"/>
    </source>
</evidence>
<feature type="region of interest" description="Disordered" evidence="2">
    <location>
        <begin position="1"/>
        <end position="22"/>
    </location>
</feature>
<dbReference type="Pfam" id="PF04082">
    <property type="entry name" value="Fungal_trans"/>
    <property type="match status" value="1"/>
</dbReference>
<dbReference type="HOGENOM" id="CLU_017443_1_0_1"/>
<evidence type="ECO:0000313" key="5">
    <source>
        <dbReference type="Proteomes" id="UP000019478"/>
    </source>
</evidence>
<dbReference type="PANTHER" id="PTHR46910">
    <property type="entry name" value="TRANSCRIPTION FACTOR PDR1"/>
    <property type="match status" value="1"/>
</dbReference>
<keyword evidence="1" id="KW-0539">Nucleus</keyword>
<dbReference type="SMART" id="SM00906">
    <property type="entry name" value="Fungal_trans"/>
    <property type="match status" value="1"/>
</dbReference>
<evidence type="ECO:0000256" key="1">
    <source>
        <dbReference type="ARBA" id="ARBA00023242"/>
    </source>
</evidence>
<evidence type="ECO:0000256" key="2">
    <source>
        <dbReference type="SAM" id="MobiDB-lite"/>
    </source>
</evidence>
<dbReference type="AlphaFoldDB" id="W9XRE1"/>
<dbReference type="Proteomes" id="UP000019478">
    <property type="component" value="Unassembled WGS sequence"/>
</dbReference>
<evidence type="ECO:0000313" key="4">
    <source>
        <dbReference type="EMBL" id="EXJ82798.1"/>
    </source>
</evidence>
<feature type="domain" description="Xylanolytic transcriptional activator regulatory" evidence="3">
    <location>
        <begin position="234"/>
        <end position="308"/>
    </location>
</feature>
<feature type="region of interest" description="Disordered" evidence="2">
    <location>
        <begin position="643"/>
        <end position="662"/>
    </location>
</feature>
<dbReference type="EMBL" id="AMGY01000005">
    <property type="protein sequence ID" value="EXJ82798.1"/>
    <property type="molecule type" value="Genomic_DNA"/>
</dbReference>
<dbReference type="OrthoDB" id="10261637at2759"/>
<keyword evidence="5" id="KW-1185">Reference proteome</keyword>
<dbReference type="InterPro" id="IPR007219">
    <property type="entry name" value="XnlR_reg_dom"/>
</dbReference>
<dbReference type="eggNOG" id="ENOG502SKTZ">
    <property type="taxonomic scope" value="Eukaryota"/>
</dbReference>
<proteinExistence type="predicted"/>
<dbReference type="GO" id="GO:0003700">
    <property type="term" value="F:DNA-binding transcription factor activity"/>
    <property type="evidence" value="ECO:0007669"/>
    <property type="project" value="InterPro"/>
</dbReference>
<dbReference type="PANTHER" id="PTHR46910:SF9">
    <property type="entry name" value="MISCELLANEOUS ZN(II)2CYS6 TRANSCRIPTION FACTOR (EUROFUNG)"/>
    <property type="match status" value="1"/>
</dbReference>
<feature type="compositionally biased region" description="Polar residues" evidence="2">
    <location>
        <begin position="568"/>
        <end position="591"/>
    </location>
</feature>
<dbReference type="RefSeq" id="XP_007734921.1">
    <property type="nucleotide sequence ID" value="XM_007736731.1"/>
</dbReference>